<dbReference type="GO" id="GO:0005930">
    <property type="term" value="C:axoneme"/>
    <property type="evidence" value="ECO:0007669"/>
    <property type="project" value="UniProtKB-SubCell"/>
</dbReference>
<keyword evidence="3" id="KW-0206">Cytoskeleton</keyword>
<organism evidence="7 8">
    <name type="scientific">Streblomastix strix</name>
    <dbReference type="NCBI Taxonomy" id="222440"/>
    <lineage>
        <taxon>Eukaryota</taxon>
        <taxon>Metamonada</taxon>
        <taxon>Preaxostyla</taxon>
        <taxon>Oxymonadida</taxon>
        <taxon>Streblomastigidae</taxon>
        <taxon>Streblomastix</taxon>
    </lineage>
</organism>
<evidence type="ECO:0000256" key="5">
    <source>
        <dbReference type="ARBA" id="ARBA00035661"/>
    </source>
</evidence>
<evidence type="ECO:0000313" key="7">
    <source>
        <dbReference type="EMBL" id="KAA6393578.1"/>
    </source>
</evidence>
<dbReference type="OrthoDB" id="2019884at2759"/>
<reference evidence="7 8" key="1">
    <citation type="submission" date="2019-03" db="EMBL/GenBank/DDBJ databases">
        <title>Single cell metagenomics reveals metabolic interactions within the superorganism composed of flagellate Streblomastix strix and complex community of Bacteroidetes bacteria on its surface.</title>
        <authorList>
            <person name="Treitli S.C."/>
            <person name="Kolisko M."/>
            <person name="Husnik F."/>
            <person name="Keeling P."/>
            <person name="Hampl V."/>
        </authorList>
    </citation>
    <scope>NUCLEOTIDE SEQUENCE [LARGE SCALE GENOMIC DNA]</scope>
    <source>
        <strain evidence="7">ST1C</strain>
    </source>
</reference>
<dbReference type="PANTHER" id="PTHR22146:SF8">
    <property type="entry name" value="PROTEIN FAM166B"/>
    <property type="match status" value="1"/>
</dbReference>
<proteinExistence type="inferred from homology"/>
<evidence type="ECO:0000256" key="3">
    <source>
        <dbReference type="ARBA" id="ARBA00023212"/>
    </source>
</evidence>
<dbReference type="Pfam" id="PF10629">
    <property type="entry name" value="CMI2B-like"/>
    <property type="match status" value="1"/>
</dbReference>
<protein>
    <recommendedName>
        <fullName evidence="6">Ciliary microtubule inner protein 2A-C-like domain-containing protein</fullName>
    </recommendedName>
</protein>
<name>A0A5J4WFC0_9EUKA</name>
<comment type="caution">
    <text evidence="7">The sequence shown here is derived from an EMBL/GenBank/DDBJ whole genome shotgun (WGS) entry which is preliminary data.</text>
</comment>
<keyword evidence="4" id="KW-0966">Cell projection</keyword>
<keyword evidence="2" id="KW-0963">Cytoplasm</keyword>
<evidence type="ECO:0000256" key="2">
    <source>
        <dbReference type="ARBA" id="ARBA00022490"/>
    </source>
</evidence>
<comment type="subcellular location">
    <subcellularLocation>
        <location evidence="1">Cytoplasm</location>
        <location evidence="1">Cytoskeleton</location>
        <location evidence="1">Cilium axoneme</location>
    </subcellularLocation>
</comment>
<feature type="domain" description="Ciliary microtubule inner protein 2A-C-like" evidence="6">
    <location>
        <begin position="56"/>
        <end position="102"/>
    </location>
</feature>
<evidence type="ECO:0000256" key="4">
    <source>
        <dbReference type="ARBA" id="ARBA00023273"/>
    </source>
</evidence>
<dbReference type="Proteomes" id="UP000324800">
    <property type="component" value="Unassembled WGS sequence"/>
</dbReference>
<evidence type="ECO:0000256" key="1">
    <source>
        <dbReference type="ARBA" id="ARBA00004430"/>
    </source>
</evidence>
<dbReference type="EMBL" id="SNRW01002194">
    <property type="protein sequence ID" value="KAA6393578.1"/>
    <property type="molecule type" value="Genomic_DNA"/>
</dbReference>
<evidence type="ECO:0000259" key="6">
    <source>
        <dbReference type="Pfam" id="PF10629"/>
    </source>
</evidence>
<accession>A0A5J4WFC0</accession>
<dbReference type="InterPro" id="IPR018902">
    <property type="entry name" value="CMI2A-C-like_dom"/>
</dbReference>
<gene>
    <name evidence="7" type="ORF">EZS28_010898</name>
</gene>
<dbReference type="AlphaFoldDB" id="A0A5J4WFC0"/>
<sequence length="193" mass="21472">MIGLNSPNLPSDIQRRIGSAGPIGGLMQSVHLPPQQITHVLATRSINEALGITEKHRIPGYVGFVPSMPDQIGARYGEATRECMLAQDQREEKARNTERSVIVGERNLPELPDEPQDITMGSKIPGYQGFVPRMHNHYFASSFGRECAAAQEDFLHSAIRPRAMWGGIYVPDSTSRTFPVDRHKVHPQTTKFT</sequence>
<comment type="similarity">
    <text evidence="5">Belongs to the CIMIP2 family.</text>
</comment>
<evidence type="ECO:0000313" key="8">
    <source>
        <dbReference type="Proteomes" id="UP000324800"/>
    </source>
</evidence>
<dbReference type="PANTHER" id="PTHR22146">
    <property type="entry name" value="CAT EYE SYNDROME CRITICAL REGION PROTEIN 6"/>
    <property type="match status" value="1"/>
</dbReference>